<protein>
    <submittedName>
        <fullName evidence="1">ARF-GAP domain 6 protein</fullName>
    </submittedName>
</protein>
<gene>
    <name evidence="1" type="ORF">Prudu_889S000200</name>
</gene>
<organism evidence="1">
    <name type="scientific">Prunus dulcis</name>
    <name type="common">Almond</name>
    <name type="synonym">Amygdalus dulcis</name>
    <dbReference type="NCBI Taxonomy" id="3755"/>
    <lineage>
        <taxon>Eukaryota</taxon>
        <taxon>Viridiplantae</taxon>
        <taxon>Streptophyta</taxon>
        <taxon>Embryophyta</taxon>
        <taxon>Tracheophyta</taxon>
        <taxon>Spermatophyta</taxon>
        <taxon>Magnoliopsida</taxon>
        <taxon>eudicotyledons</taxon>
        <taxon>Gunneridae</taxon>
        <taxon>Pentapetalae</taxon>
        <taxon>rosids</taxon>
        <taxon>fabids</taxon>
        <taxon>Rosales</taxon>
        <taxon>Rosaceae</taxon>
        <taxon>Amygdaloideae</taxon>
        <taxon>Amygdaleae</taxon>
        <taxon>Prunus</taxon>
    </lineage>
</organism>
<reference evidence="1" key="1">
    <citation type="journal article" date="2019" name="Science">
        <title>Mutation of a bHLH transcription factor allowed almond domestication.</title>
        <authorList>
            <person name="Sanchez-Perez R."/>
            <person name="Pavan S."/>
            <person name="Mazzeo R."/>
            <person name="Moldovan C."/>
            <person name="Aiese Cigliano R."/>
            <person name="Del Cueto J."/>
            <person name="Ricciardi F."/>
            <person name="Lotti C."/>
            <person name="Ricciardi L."/>
            <person name="Dicenta F."/>
            <person name="Lopez-Marques R.L."/>
            <person name="Lindberg Moller B."/>
        </authorList>
    </citation>
    <scope>NUCLEOTIDE SEQUENCE</scope>
</reference>
<dbReference type="EMBL" id="AP021226">
    <property type="protein sequence ID" value="BBN69332.1"/>
    <property type="molecule type" value="Genomic_DNA"/>
</dbReference>
<sequence>MYGIGKLSLVAASAAQSAANVVQAGTKELTTKVKEGGYDYKVNETVNVVTAKTTEIGHRTWGIMKGVMAMASQKVEEYTKDGTTWKADNNWQRNDSEQNGYYQEFKQENKQWNSSGGGNHRVGILILTARVLGMIGTKKTIGSKRLLRERDPIAVTVGLAGMMAKTMDLIITRVHLFRRLLVTMGNRIQCGLGEALTKIPYNNLKR</sequence>
<dbReference type="PANTHER" id="PTHR47021">
    <property type="entry name" value="ADP-RIBOSYLATION FACTOR GTPASE-ACTIVATING PROTEIN AGD6-RELATED"/>
    <property type="match status" value="1"/>
</dbReference>
<dbReference type="AlphaFoldDB" id="A0A5H2XQX8"/>
<dbReference type="GO" id="GO:0005096">
    <property type="term" value="F:GTPase activator activity"/>
    <property type="evidence" value="ECO:0007669"/>
    <property type="project" value="InterPro"/>
</dbReference>
<name>A0A5H2XQX8_PRUDU</name>
<dbReference type="PANTHER" id="PTHR47021:SF4">
    <property type="entry name" value="ADP-RIBOSYLATION FACTOR GTPASE-ACTIVATING PROTEIN AGD6-RELATED"/>
    <property type="match status" value="1"/>
</dbReference>
<proteinExistence type="predicted"/>
<accession>A0A5H2XQX8</accession>
<dbReference type="GO" id="GO:0016192">
    <property type="term" value="P:vesicle-mediated transport"/>
    <property type="evidence" value="ECO:0007669"/>
    <property type="project" value="InterPro"/>
</dbReference>
<dbReference type="InterPro" id="IPR044519">
    <property type="entry name" value="ARF_GAP_AGD6/7"/>
</dbReference>
<evidence type="ECO:0000313" key="1">
    <source>
        <dbReference type="EMBL" id="BBN69332.1"/>
    </source>
</evidence>